<name>A0A934KWC4_9FLAO</name>
<dbReference type="Proteomes" id="UP000662373">
    <property type="component" value="Unassembled WGS sequence"/>
</dbReference>
<proteinExistence type="predicted"/>
<accession>A0A934KWC4</accession>
<dbReference type="PANTHER" id="PTHR33361:SF2">
    <property type="entry name" value="DUF885 DOMAIN-CONTAINING PROTEIN"/>
    <property type="match status" value="1"/>
</dbReference>
<evidence type="ECO:0000313" key="2">
    <source>
        <dbReference type="EMBL" id="MBJ7881513.1"/>
    </source>
</evidence>
<dbReference type="Pfam" id="PF05960">
    <property type="entry name" value="DUF885"/>
    <property type="match status" value="1"/>
</dbReference>
<gene>
    <name evidence="2" type="ORF">JEM65_12780</name>
</gene>
<evidence type="ECO:0000313" key="3">
    <source>
        <dbReference type="Proteomes" id="UP000662373"/>
    </source>
</evidence>
<reference evidence="2 3" key="1">
    <citation type="submission" date="2020-09" db="EMBL/GenBank/DDBJ databases">
        <title>Draft genome of Gelidibacter salicanalis PAMC21136.</title>
        <authorList>
            <person name="Park H."/>
        </authorList>
    </citation>
    <scope>NUCLEOTIDE SEQUENCE [LARGE SCALE GENOMIC DNA]</scope>
    <source>
        <strain evidence="2 3">PAMC21136</strain>
    </source>
</reference>
<dbReference type="EMBL" id="JAEHJZ010000032">
    <property type="protein sequence ID" value="MBJ7881513.1"/>
    <property type="molecule type" value="Genomic_DNA"/>
</dbReference>
<protein>
    <submittedName>
        <fullName evidence="2">DUF885 domain-containing protein</fullName>
    </submittedName>
</protein>
<comment type="caution">
    <text evidence="2">The sequence shown here is derived from an EMBL/GenBank/DDBJ whole genome shotgun (WGS) entry which is preliminary data.</text>
</comment>
<keyword evidence="3" id="KW-1185">Reference proteome</keyword>
<dbReference type="AlphaFoldDB" id="A0A934KWC4"/>
<feature type="signal peptide" evidence="1">
    <location>
        <begin position="1"/>
        <end position="22"/>
    </location>
</feature>
<keyword evidence="1" id="KW-0732">Signal</keyword>
<organism evidence="2 3">
    <name type="scientific">Gelidibacter salicanalis</name>
    <dbReference type="NCBI Taxonomy" id="291193"/>
    <lineage>
        <taxon>Bacteria</taxon>
        <taxon>Pseudomonadati</taxon>
        <taxon>Bacteroidota</taxon>
        <taxon>Flavobacteriia</taxon>
        <taxon>Flavobacteriales</taxon>
        <taxon>Flavobacteriaceae</taxon>
        <taxon>Gelidibacter</taxon>
    </lineage>
</organism>
<sequence length="574" mass="66384">MKFFKSFIILMLSLFMMPSAHSQNASSKLDSLIKTYEHHEGYNKKQFPLGLYTEDYFKAEADVAKKALTELSQVDITQLPETQRISAELLAFVLQDQIDYYKFEHYLNPLLSDSGFHSSLNYGVRPLSNYGQVKSYLNSLNAIPEFVNQNLKNIRLGLQKGVSQPLVIFKGYESTYDEHIVEDYKESFFYSPFKNLPNDLSQTQKDSVLKVAKLAIETKVTPQFKRIKTFFETEYFPKTRTTLGVSETPNGKEFYQNRINYYTTSTQYTADAIHQIGLKEVVRIKSEMEQIIKELNFKGSFADFFHFLRTDKQFYAETPEQLLMIARDMSKRADAQLPRFFKTLPRKPYGVAPVPDAIAPKYTGGRYIGTSKESTEPGYYWVNTYDLPSRTLYTLPSLTVHEAVPGHHLQMSLNNELGDSIPQFRKNLYLSAYGEGWGLYSEFLADEMGMYTTPYEQFGKLTYEMWRACRLVVDTGIHAKGWTREQVVDYMSANTALSLHEINTETDRYISWPGQALSYKIGELKIRELRKRAEKALGSKFDIRAFHEIILEQGTVTLSIMEERVDNYIQKQKK</sequence>
<dbReference type="PANTHER" id="PTHR33361">
    <property type="entry name" value="GLR0591 PROTEIN"/>
    <property type="match status" value="1"/>
</dbReference>
<dbReference type="RefSeq" id="WP_199600120.1">
    <property type="nucleotide sequence ID" value="NZ_JAEHJZ010000032.1"/>
</dbReference>
<evidence type="ECO:0000256" key="1">
    <source>
        <dbReference type="SAM" id="SignalP"/>
    </source>
</evidence>
<dbReference type="InterPro" id="IPR010281">
    <property type="entry name" value="DUF885"/>
</dbReference>
<feature type="chain" id="PRO_5037334848" evidence="1">
    <location>
        <begin position="23"/>
        <end position="574"/>
    </location>
</feature>